<dbReference type="SUPFAM" id="SSF55174">
    <property type="entry name" value="Alpha-L RNA-binding motif"/>
    <property type="match status" value="1"/>
</dbReference>
<evidence type="ECO:0000256" key="6">
    <source>
        <dbReference type="ARBA" id="ARBA00035254"/>
    </source>
</evidence>
<dbReference type="GO" id="GO:0003735">
    <property type="term" value="F:structural constituent of ribosome"/>
    <property type="evidence" value="ECO:0007669"/>
    <property type="project" value="InterPro"/>
</dbReference>
<evidence type="ECO:0000259" key="10">
    <source>
        <dbReference type="SMART" id="SM01390"/>
    </source>
</evidence>
<name>A0A1F4XQC1_9BACT</name>
<dbReference type="InterPro" id="IPR036986">
    <property type="entry name" value="S4_RNA-bd_sf"/>
</dbReference>
<dbReference type="CDD" id="cd00165">
    <property type="entry name" value="S4"/>
    <property type="match status" value="1"/>
</dbReference>
<dbReference type="GO" id="GO:0015935">
    <property type="term" value="C:small ribosomal subunit"/>
    <property type="evidence" value="ECO:0007669"/>
    <property type="project" value="InterPro"/>
</dbReference>
<dbReference type="InterPro" id="IPR002942">
    <property type="entry name" value="S4_RNA-bd"/>
</dbReference>
<keyword evidence="3 7" id="KW-0694">RNA-binding</keyword>
<keyword evidence="5 7" id="KW-0687">Ribonucleoprotein</keyword>
<comment type="function">
    <text evidence="7">With S5 and S12 plays an important role in translational accuracy.</text>
</comment>
<evidence type="ECO:0000256" key="4">
    <source>
        <dbReference type="ARBA" id="ARBA00022980"/>
    </source>
</evidence>
<proteinExistence type="inferred from homology"/>
<dbReference type="NCBIfam" id="NF003717">
    <property type="entry name" value="PRK05327.1"/>
    <property type="match status" value="1"/>
</dbReference>
<dbReference type="InterPro" id="IPR018079">
    <property type="entry name" value="Ribosomal_uS4_CS"/>
</dbReference>
<evidence type="ECO:0000313" key="11">
    <source>
        <dbReference type="EMBL" id="OGC83875.1"/>
    </source>
</evidence>
<dbReference type="GO" id="GO:0019843">
    <property type="term" value="F:rRNA binding"/>
    <property type="evidence" value="ECO:0007669"/>
    <property type="project" value="UniProtKB-UniRule"/>
</dbReference>
<feature type="domain" description="RNA-binding S4" evidence="9">
    <location>
        <begin position="94"/>
        <end position="157"/>
    </location>
</feature>
<evidence type="ECO:0000256" key="3">
    <source>
        <dbReference type="ARBA" id="ARBA00022884"/>
    </source>
</evidence>
<dbReference type="FunFam" id="3.10.290.10:FF:000001">
    <property type="entry name" value="30S ribosomal protein S4"/>
    <property type="match status" value="1"/>
</dbReference>
<dbReference type="Pfam" id="PF00163">
    <property type="entry name" value="Ribosomal_S4"/>
    <property type="match status" value="1"/>
</dbReference>
<accession>A0A1F4XQC1</accession>
<dbReference type="EMBL" id="MEWU01000008">
    <property type="protein sequence ID" value="OGC83875.1"/>
    <property type="molecule type" value="Genomic_DNA"/>
</dbReference>
<dbReference type="PANTHER" id="PTHR11831">
    <property type="entry name" value="30S 40S RIBOSOMAL PROTEIN"/>
    <property type="match status" value="1"/>
</dbReference>
<dbReference type="Gene3D" id="3.10.290.10">
    <property type="entry name" value="RNA-binding S4 domain"/>
    <property type="match status" value="1"/>
</dbReference>
<comment type="caution">
    <text evidence="11">The sequence shown here is derived from an EMBL/GenBank/DDBJ whole genome shotgun (WGS) entry which is preliminary data.</text>
</comment>
<dbReference type="SMART" id="SM00363">
    <property type="entry name" value="S4"/>
    <property type="match status" value="1"/>
</dbReference>
<feature type="domain" description="Small ribosomal subunit protein uS4 N-terminal" evidence="10">
    <location>
        <begin position="1"/>
        <end position="93"/>
    </location>
</feature>
<dbReference type="AlphaFoldDB" id="A0A1F4XQC1"/>
<dbReference type="GO" id="GO:0042274">
    <property type="term" value="P:ribosomal small subunit biogenesis"/>
    <property type="evidence" value="ECO:0007669"/>
    <property type="project" value="TreeGrafter"/>
</dbReference>
<keyword evidence="2 7" id="KW-0699">rRNA-binding</keyword>
<dbReference type="InterPro" id="IPR022801">
    <property type="entry name" value="Ribosomal_uS4"/>
</dbReference>
<keyword evidence="4 7" id="KW-0689">Ribosomal protein</keyword>
<evidence type="ECO:0000256" key="1">
    <source>
        <dbReference type="ARBA" id="ARBA00007465"/>
    </source>
</evidence>
<sequence length="204" mass="22892">MLVGPKYKICKRLGASVFEKCQTQKFQLAEARSPRRISRGRRGGGGAYGTQLLEKQKARFTYGLSETQFSRYAKEAMEKHGADSSQGLVTRLESRLDNVVFRAGFVKTRRAARQLVSHGHITLNGKRMNIPSCNVATEDIVAIRQESRQSPLFADRAEASKEHQTPKWLIVSEDGHTATMKSAPVFSESELSWSPAIIIQFYSR</sequence>
<evidence type="ECO:0000313" key="12">
    <source>
        <dbReference type="Proteomes" id="UP000177564"/>
    </source>
</evidence>
<dbReference type="InterPro" id="IPR005709">
    <property type="entry name" value="Ribosomal_uS4_bac-type"/>
</dbReference>
<reference evidence="11 12" key="1">
    <citation type="journal article" date="2016" name="Nat. Commun.">
        <title>Thousands of microbial genomes shed light on interconnected biogeochemical processes in an aquifer system.</title>
        <authorList>
            <person name="Anantharaman K."/>
            <person name="Brown C.T."/>
            <person name="Hug L.A."/>
            <person name="Sharon I."/>
            <person name="Castelle C.J."/>
            <person name="Probst A.J."/>
            <person name="Thomas B.C."/>
            <person name="Singh A."/>
            <person name="Wilkins M.J."/>
            <person name="Karaoz U."/>
            <person name="Brodie E.L."/>
            <person name="Williams K.H."/>
            <person name="Hubbard S.S."/>
            <person name="Banfield J.F."/>
        </authorList>
    </citation>
    <scope>NUCLEOTIDE SEQUENCE [LARGE SCALE GENOMIC DNA]</scope>
</reference>
<dbReference type="InterPro" id="IPR001912">
    <property type="entry name" value="Ribosomal_uS4_N"/>
</dbReference>
<dbReference type="PANTHER" id="PTHR11831:SF4">
    <property type="entry name" value="SMALL RIBOSOMAL SUBUNIT PROTEIN US4M"/>
    <property type="match status" value="1"/>
</dbReference>
<evidence type="ECO:0000259" key="9">
    <source>
        <dbReference type="SMART" id="SM00363"/>
    </source>
</evidence>
<comment type="subunit">
    <text evidence="7">Part of the 30S ribosomal subunit. Contacts protein S5. The interaction surface between S4 and S5 is involved in control of translational fidelity.</text>
</comment>
<dbReference type="Pfam" id="PF01479">
    <property type="entry name" value="S4"/>
    <property type="match status" value="1"/>
</dbReference>
<dbReference type="HAMAP" id="MF_01306_B">
    <property type="entry name" value="Ribosomal_uS4_B"/>
    <property type="match status" value="1"/>
</dbReference>
<dbReference type="PROSITE" id="PS50889">
    <property type="entry name" value="S4"/>
    <property type="match status" value="1"/>
</dbReference>
<dbReference type="Proteomes" id="UP000177564">
    <property type="component" value="Unassembled WGS sequence"/>
</dbReference>
<evidence type="ECO:0000256" key="2">
    <source>
        <dbReference type="ARBA" id="ARBA00022730"/>
    </source>
</evidence>
<protein>
    <recommendedName>
        <fullName evidence="6 7">Small ribosomal subunit protein uS4</fullName>
    </recommendedName>
</protein>
<dbReference type="GO" id="GO:0006412">
    <property type="term" value="P:translation"/>
    <property type="evidence" value="ECO:0007669"/>
    <property type="project" value="UniProtKB-UniRule"/>
</dbReference>
<dbReference type="PROSITE" id="PS00632">
    <property type="entry name" value="RIBOSOMAL_S4"/>
    <property type="match status" value="1"/>
</dbReference>
<gene>
    <name evidence="7" type="primary">rpsD</name>
    <name evidence="11" type="ORF">A3D68_01575</name>
</gene>
<dbReference type="STRING" id="1797240.A3D68_01575"/>
<organism evidence="11 12">
    <name type="scientific">Candidatus Adlerbacteria bacterium RIFCSPHIGHO2_02_FULL_52_17</name>
    <dbReference type="NCBI Taxonomy" id="1797240"/>
    <lineage>
        <taxon>Bacteria</taxon>
        <taxon>Candidatus Adleribacteriota</taxon>
    </lineage>
</organism>
<evidence type="ECO:0000256" key="7">
    <source>
        <dbReference type="HAMAP-Rule" id="MF_01306"/>
    </source>
</evidence>
<comment type="function">
    <text evidence="7">One of the primary rRNA binding proteins, it binds directly to 16S rRNA where it nucleates assembly of the body of the 30S subunit.</text>
</comment>
<dbReference type="SMART" id="SM01390">
    <property type="entry name" value="Ribosomal_S4"/>
    <property type="match status" value="1"/>
</dbReference>
<evidence type="ECO:0000256" key="8">
    <source>
        <dbReference type="RuleBase" id="RU003699"/>
    </source>
</evidence>
<evidence type="ECO:0000256" key="5">
    <source>
        <dbReference type="ARBA" id="ARBA00023274"/>
    </source>
</evidence>
<dbReference type="Gene3D" id="1.10.1050.10">
    <property type="entry name" value="Ribosomal Protein S4 Delta 41, Chain A, domain 1"/>
    <property type="match status" value="1"/>
</dbReference>
<comment type="similarity">
    <text evidence="1 7 8">Belongs to the universal ribosomal protein uS4 family.</text>
</comment>